<dbReference type="OrthoDB" id="6431331at2759"/>
<name>A0A835XHV2_9CHLO</name>
<dbReference type="EMBL" id="JAEHOE010000212">
    <property type="protein sequence ID" value="KAG2482601.1"/>
    <property type="molecule type" value="Genomic_DNA"/>
</dbReference>
<dbReference type="PANTHER" id="PTHR43433">
    <property type="entry name" value="HYDROLASE, ALPHA/BETA FOLD FAMILY PROTEIN"/>
    <property type="match status" value="1"/>
</dbReference>
<protein>
    <recommendedName>
        <fullName evidence="2">Serine aminopeptidase S33 domain-containing protein</fullName>
    </recommendedName>
</protein>
<sequence>MSSVEPLGGLTPYATGYTAVSGGARIYWELYGNPPPPEPKPAGAQPGSDAAKADGGPTQGQAQAQAPITTGRVLLLINGFGGKIPFMGFVVQRFVRLGYQVLVHEARGLGRSAPGCPPGRQTTRLLARDALAVADAVVGPGGAFYLMGVSMGGMVCQELLHRLVATGRTSRLRAAFLVVTSPGKRWRALPWRRAARARRETLPAMRCEDDEALAARLPGMLGMLHDQAFLDGPAPPQPGARGAKPPPAAAAAEGEQAGGDPASAAAKAEPPTRRDVLTDMWQQHWRSLTCMTPEEMDGVLWHATAHQSHHMGPRRLAAIRRSGMRVGVGIAAADVVHPPAEQRWLAERLGSAEVHEVGRGHCDGCVLDGTAALVGAALAAFGDSRV</sequence>
<gene>
    <name evidence="3" type="ORF">HYH03_018485</name>
</gene>
<feature type="compositionally biased region" description="Pro residues" evidence="1">
    <location>
        <begin position="233"/>
        <end position="248"/>
    </location>
</feature>
<feature type="region of interest" description="Disordered" evidence="1">
    <location>
        <begin position="31"/>
        <end position="64"/>
    </location>
</feature>
<feature type="domain" description="Serine aminopeptidase S33" evidence="2">
    <location>
        <begin position="73"/>
        <end position="197"/>
    </location>
</feature>
<evidence type="ECO:0000259" key="2">
    <source>
        <dbReference type="Pfam" id="PF12146"/>
    </source>
</evidence>
<dbReference type="AlphaFoldDB" id="A0A835XHV2"/>
<organism evidence="3 4">
    <name type="scientific">Edaphochlamys debaryana</name>
    <dbReference type="NCBI Taxonomy" id="47281"/>
    <lineage>
        <taxon>Eukaryota</taxon>
        <taxon>Viridiplantae</taxon>
        <taxon>Chlorophyta</taxon>
        <taxon>core chlorophytes</taxon>
        <taxon>Chlorophyceae</taxon>
        <taxon>CS clade</taxon>
        <taxon>Chlamydomonadales</taxon>
        <taxon>Chlamydomonadales incertae sedis</taxon>
        <taxon>Edaphochlamys</taxon>
    </lineage>
</organism>
<evidence type="ECO:0000313" key="4">
    <source>
        <dbReference type="Proteomes" id="UP000612055"/>
    </source>
</evidence>
<reference evidence="3" key="1">
    <citation type="journal article" date="2020" name="bioRxiv">
        <title>Comparative genomics of Chlamydomonas.</title>
        <authorList>
            <person name="Craig R.J."/>
            <person name="Hasan A.R."/>
            <person name="Ness R.W."/>
            <person name="Keightley P.D."/>
        </authorList>
    </citation>
    <scope>NUCLEOTIDE SEQUENCE</scope>
    <source>
        <strain evidence="3">CCAP 11/70</strain>
    </source>
</reference>
<dbReference type="Gene3D" id="3.40.50.1820">
    <property type="entry name" value="alpha/beta hydrolase"/>
    <property type="match status" value="1"/>
</dbReference>
<feature type="region of interest" description="Disordered" evidence="1">
    <location>
        <begin position="228"/>
        <end position="273"/>
    </location>
</feature>
<accession>A0A835XHV2</accession>
<dbReference type="Proteomes" id="UP000612055">
    <property type="component" value="Unassembled WGS sequence"/>
</dbReference>
<evidence type="ECO:0000313" key="3">
    <source>
        <dbReference type="EMBL" id="KAG2482601.1"/>
    </source>
</evidence>
<feature type="compositionally biased region" description="Low complexity" evidence="1">
    <location>
        <begin position="41"/>
        <end position="64"/>
    </location>
</feature>
<feature type="compositionally biased region" description="Low complexity" evidence="1">
    <location>
        <begin position="249"/>
        <end position="269"/>
    </location>
</feature>
<proteinExistence type="predicted"/>
<keyword evidence="4" id="KW-1185">Reference proteome</keyword>
<evidence type="ECO:0000256" key="1">
    <source>
        <dbReference type="SAM" id="MobiDB-lite"/>
    </source>
</evidence>
<dbReference type="SUPFAM" id="SSF53474">
    <property type="entry name" value="alpha/beta-Hydrolases"/>
    <property type="match status" value="1"/>
</dbReference>
<dbReference type="Pfam" id="PF12146">
    <property type="entry name" value="Hydrolase_4"/>
    <property type="match status" value="1"/>
</dbReference>
<comment type="caution">
    <text evidence="3">The sequence shown here is derived from an EMBL/GenBank/DDBJ whole genome shotgun (WGS) entry which is preliminary data.</text>
</comment>
<dbReference type="InterPro" id="IPR029058">
    <property type="entry name" value="AB_hydrolase_fold"/>
</dbReference>
<dbReference type="PANTHER" id="PTHR43433:SF5">
    <property type="entry name" value="AB HYDROLASE-1 DOMAIN-CONTAINING PROTEIN"/>
    <property type="match status" value="1"/>
</dbReference>
<dbReference type="InterPro" id="IPR050471">
    <property type="entry name" value="AB_hydrolase"/>
</dbReference>
<dbReference type="InterPro" id="IPR022742">
    <property type="entry name" value="Hydrolase_4"/>
</dbReference>